<dbReference type="AlphaFoldDB" id="A0A915DH25"/>
<dbReference type="Pfam" id="PF05277">
    <property type="entry name" value="DUF726"/>
    <property type="match status" value="1"/>
</dbReference>
<feature type="transmembrane region" description="Helical" evidence="5">
    <location>
        <begin position="277"/>
        <end position="298"/>
    </location>
</feature>
<evidence type="ECO:0000256" key="1">
    <source>
        <dbReference type="ARBA" id="ARBA00004141"/>
    </source>
</evidence>
<organism evidence="6 7">
    <name type="scientific">Ditylenchus dipsaci</name>
    <dbReference type="NCBI Taxonomy" id="166011"/>
    <lineage>
        <taxon>Eukaryota</taxon>
        <taxon>Metazoa</taxon>
        <taxon>Ecdysozoa</taxon>
        <taxon>Nematoda</taxon>
        <taxon>Chromadorea</taxon>
        <taxon>Rhabditida</taxon>
        <taxon>Tylenchina</taxon>
        <taxon>Tylenchomorpha</taxon>
        <taxon>Sphaerularioidea</taxon>
        <taxon>Anguinidae</taxon>
        <taxon>Anguininae</taxon>
        <taxon>Ditylenchus</taxon>
    </lineage>
</organism>
<sequence>MVLQWGDLPEKTNETLRHHMQDERDPFFKENSIVFLIGSVLVTIVQTGDYDSRYRVLLRHICALLGVLWDHFEELEDTLSHRLVHDYIESDQKNSENVEESSSRTTREKTARMKKYKRYALIGAASGLGGALIGVTGGLAAPFVAGSIGALVGIPALTALAGTTGIIAAFGSVFGVAGGGLAGYRMKKRVGAIEEFVVEPLTDNKTPSLHCVLCVSGWIEDNDEKAFQRHWRHLWTSKEQYTLRYESKYLEEWGKAMEYFVSVAVGYGAQRLLMETVLAGVVSAIAWPLVLISSSSLIDNPWNVCFSRSVEVGEHLAEVLLTRAHGRRPITLIGFSLGHE</sequence>
<dbReference type="GO" id="GO:0016020">
    <property type="term" value="C:membrane"/>
    <property type="evidence" value="ECO:0007669"/>
    <property type="project" value="UniProtKB-SubCell"/>
</dbReference>
<feature type="transmembrane region" description="Helical" evidence="5">
    <location>
        <begin position="119"/>
        <end position="145"/>
    </location>
</feature>
<evidence type="ECO:0000256" key="5">
    <source>
        <dbReference type="SAM" id="Phobius"/>
    </source>
</evidence>
<name>A0A915DH25_9BILA</name>
<accession>A0A915DH25</accession>
<feature type="transmembrane region" description="Helical" evidence="5">
    <location>
        <begin position="157"/>
        <end position="184"/>
    </location>
</feature>
<keyword evidence="4 5" id="KW-0472">Membrane</keyword>
<protein>
    <submittedName>
        <fullName evidence="7">Transmembrane and coiled-coil domain-containing protein 4</fullName>
    </submittedName>
</protein>
<evidence type="ECO:0000313" key="7">
    <source>
        <dbReference type="WBParaSite" id="jg19829"/>
    </source>
</evidence>
<evidence type="ECO:0000313" key="6">
    <source>
        <dbReference type="Proteomes" id="UP000887574"/>
    </source>
</evidence>
<evidence type="ECO:0000256" key="2">
    <source>
        <dbReference type="ARBA" id="ARBA00022692"/>
    </source>
</evidence>
<comment type="subcellular location">
    <subcellularLocation>
        <location evidence="1">Membrane</location>
        <topology evidence="1">Multi-pass membrane protein</topology>
    </subcellularLocation>
</comment>
<proteinExistence type="predicted"/>
<evidence type="ECO:0000256" key="3">
    <source>
        <dbReference type="ARBA" id="ARBA00022989"/>
    </source>
</evidence>
<keyword evidence="6" id="KW-1185">Reference proteome</keyword>
<reference evidence="7" key="1">
    <citation type="submission" date="2022-11" db="UniProtKB">
        <authorList>
            <consortium name="WormBaseParasite"/>
        </authorList>
    </citation>
    <scope>IDENTIFICATION</scope>
</reference>
<dbReference type="PANTHER" id="PTHR17920">
    <property type="entry name" value="TRANSMEMBRANE AND COILED-COIL DOMAIN-CONTAINING PROTEIN 4 TMCO4"/>
    <property type="match status" value="1"/>
</dbReference>
<dbReference type="Proteomes" id="UP000887574">
    <property type="component" value="Unplaced"/>
</dbReference>
<keyword evidence="3 5" id="KW-1133">Transmembrane helix</keyword>
<keyword evidence="2 5" id="KW-0812">Transmembrane</keyword>
<dbReference type="PANTHER" id="PTHR17920:SF3">
    <property type="entry name" value="TRANSMEMBRANE AND COILED-COIL DOMAIN-CONTAINING PROTEIN 4"/>
    <property type="match status" value="1"/>
</dbReference>
<dbReference type="InterPro" id="IPR007941">
    <property type="entry name" value="DUF726"/>
</dbReference>
<evidence type="ECO:0000256" key="4">
    <source>
        <dbReference type="ARBA" id="ARBA00023136"/>
    </source>
</evidence>
<dbReference type="WBParaSite" id="jg19829">
    <property type="protein sequence ID" value="jg19829"/>
    <property type="gene ID" value="jg19829"/>
</dbReference>